<reference evidence="2 3" key="1">
    <citation type="submission" date="2024-04" db="EMBL/GenBank/DDBJ databases">
        <title>Luteolibacter sp. isolated from soil.</title>
        <authorList>
            <person name="An J."/>
        </authorList>
    </citation>
    <scope>NUCLEOTIDE SEQUENCE [LARGE SCALE GENOMIC DNA]</scope>
    <source>
        <strain evidence="2 3">Y139</strain>
    </source>
</reference>
<organism evidence="2 3">
    <name type="scientific">Luteolibacter soli</name>
    <dbReference type="NCBI Taxonomy" id="3135280"/>
    <lineage>
        <taxon>Bacteria</taxon>
        <taxon>Pseudomonadati</taxon>
        <taxon>Verrucomicrobiota</taxon>
        <taxon>Verrucomicrobiia</taxon>
        <taxon>Verrucomicrobiales</taxon>
        <taxon>Verrucomicrobiaceae</taxon>
        <taxon>Luteolibacter</taxon>
    </lineage>
</organism>
<gene>
    <name evidence="2" type="ORF">WKV53_13875</name>
</gene>
<sequence>MRWWVRACWWGGGVVGVSRVAVERDEASNRFGEGGGVVMRRPMYRWKSFWLGILVLGFLGWANWQSHVTGVVMGWDGSPTLAFARASGDTYVIAKGGFPWRGRWGQNTLDNATIGELVRNWRDIYWVGSVTDITVASGALAGWAAFLAWRLRRERSLTEVEREVGA</sequence>
<keyword evidence="1" id="KW-0812">Transmembrane</keyword>
<feature type="transmembrane region" description="Helical" evidence="1">
    <location>
        <begin position="48"/>
        <end position="64"/>
    </location>
</feature>
<evidence type="ECO:0000256" key="1">
    <source>
        <dbReference type="SAM" id="Phobius"/>
    </source>
</evidence>
<comment type="caution">
    <text evidence="2">The sequence shown here is derived from an EMBL/GenBank/DDBJ whole genome shotgun (WGS) entry which is preliminary data.</text>
</comment>
<accession>A0ABU9AY90</accession>
<keyword evidence="3" id="KW-1185">Reference proteome</keyword>
<name>A0ABU9AY90_9BACT</name>
<evidence type="ECO:0008006" key="4">
    <source>
        <dbReference type="Google" id="ProtNLM"/>
    </source>
</evidence>
<proteinExistence type="predicted"/>
<feature type="transmembrane region" description="Helical" evidence="1">
    <location>
        <begin position="124"/>
        <end position="149"/>
    </location>
</feature>
<dbReference type="RefSeq" id="WP_341405230.1">
    <property type="nucleotide sequence ID" value="NZ_JBBUKT010000005.1"/>
</dbReference>
<protein>
    <recommendedName>
        <fullName evidence="4">DUF3592 domain-containing protein</fullName>
    </recommendedName>
</protein>
<evidence type="ECO:0000313" key="2">
    <source>
        <dbReference type="EMBL" id="MEK7951600.1"/>
    </source>
</evidence>
<dbReference type="Proteomes" id="UP001371305">
    <property type="component" value="Unassembled WGS sequence"/>
</dbReference>
<evidence type="ECO:0000313" key="3">
    <source>
        <dbReference type="Proteomes" id="UP001371305"/>
    </source>
</evidence>
<keyword evidence="1" id="KW-1133">Transmembrane helix</keyword>
<dbReference type="EMBL" id="JBBUKT010000005">
    <property type="protein sequence ID" value="MEK7951600.1"/>
    <property type="molecule type" value="Genomic_DNA"/>
</dbReference>
<keyword evidence="1" id="KW-0472">Membrane</keyword>